<dbReference type="Proteomes" id="UP001283341">
    <property type="component" value="Unassembled WGS sequence"/>
</dbReference>
<feature type="region of interest" description="Disordered" evidence="1">
    <location>
        <begin position="93"/>
        <end position="115"/>
    </location>
</feature>
<keyword evidence="4" id="KW-1185">Reference proteome</keyword>
<protein>
    <submittedName>
        <fullName evidence="3">Ribosome maturation protein</fullName>
    </submittedName>
</protein>
<dbReference type="EMBL" id="JAUEDM010000001">
    <property type="protein sequence ID" value="KAK3329344.1"/>
    <property type="molecule type" value="Genomic_DNA"/>
</dbReference>
<comment type="caution">
    <text evidence="3">The sequence shown here is derived from an EMBL/GenBank/DDBJ whole genome shotgun (WGS) entry which is preliminary data.</text>
</comment>
<dbReference type="Pfam" id="PF01172">
    <property type="entry name" value="SBDS_N"/>
    <property type="match status" value="1"/>
</dbReference>
<dbReference type="AlphaFoldDB" id="A0AAE0MFQ3"/>
<evidence type="ECO:0000259" key="2">
    <source>
        <dbReference type="Pfam" id="PF01172"/>
    </source>
</evidence>
<dbReference type="InterPro" id="IPR039100">
    <property type="entry name" value="Sdo1/SBDS-like"/>
</dbReference>
<dbReference type="PANTHER" id="PTHR10927">
    <property type="entry name" value="RIBOSOME MATURATION PROTEIN SBDS"/>
    <property type="match status" value="1"/>
</dbReference>
<evidence type="ECO:0000313" key="4">
    <source>
        <dbReference type="Proteomes" id="UP001283341"/>
    </source>
</evidence>
<dbReference type="Gene3D" id="3.30.1250.10">
    <property type="entry name" value="Ribosome maturation protein SBDS, N-terminal domain"/>
    <property type="match status" value="1"/>
</dbReference>
<dbReference type="InterPro" id="IPR019783">
    <property type="entry name" value="SDO1/SBDS_N"/>
</dbReference>
<evidence type="ECO:0000256" key="1">
    <source>
        <dbReference type="SAM" id="MobiDB-lite"/>
    </source>
</evidence>
<proteinExistence type="predicted"/>
<sequence>MTRGGATQVKVHYKGKDEDFIVFLDSQEDYKKWLNDKSVPLAQVVSSFNVFVTHKHGAQGSFDSASKSVLENEFGSSVDEEVIKQILTKGTIQESQMAERNSSTNDSKGSQSIQN</sequence>
<organism evidence="3 4">
    <name type="scientific">Apodospora peruviana</name>
    <dbReference type="NCBI Taxonomy" id="516989"/>
    <lineage>
        <taxon>Eukaryota</taxon>
        <taxon>Fungi</taxon>
        <taxon>Dikarya</taxon>
        <taxon>Ascomycota</taxon>
        <taxon>Pezizomycotina</taxon>
        <taxon>Sordariomycetes</taxon>
        <taxon>Sordariomycetidae</taxon>
        <taxon>Sordariales</taxon>
        <taxon>Lasiosphaeriaceae</taxon>
        <taxon>Apodospora</taxon>
    </lineage>
</organism>
<dbReference type="PANTHER" id="PTHR10927:SF2">
    <property type="entry name" value="RESTRICTION OF TELOMERE CAPPING PROTEIN 3"/>
    <property type="match status" value="1"/>
</dbReference>
<dbReference type="InterPro" id="IPR036786">
    <property type="entry name" value="Ribosome_mat_SBDS_N_sf"/>
</dbReference>
<reference evidence="3" key="1">
    <citation type="journal article" date="2023" name="Mol. Phylogenet. Evol.">
        <title>Genome-scale phylogeny and comparative genomics of the fungal order Sordariales.</title>
        <authorList>
            <person name="Hensen N."/>
            <person name="Bonometti L."/>
            <person name="Westerberg I."/>
            <person name="Brannstrom I.O."/>
            <person name="Guillou S."/>
            <person name="Cros-Aarteil S."/>
            <person name="Calhoun S."/>
            <person name="Haridas S."/>
            <person name="Kuo A."/>
            <person name="Mondo S."/>
            <person name="Pangilinan J."/>
            <person name="Riley R."/>
            <person name="LaButti K."/>
            <person name="Andreopoulos B."/>
            <person name="Lipzen A."/>
            <person name="Chen C."/>
            <person name="Yan M."/>
            <person name="Daum C."/>
            <person name="Ng V."/>
            <person name="Clum A."/>
            <person name="Steindorff A."/>
            <person name="Ohm R.A."/>
            <person name="Martin F."/>
            <person name="Silar P."/>
            <person name="Natvig D.O."/>
            <person name="Lalanne C."/>
            <person name="Gautier V."/>
            <person name="Ament-Velasquez S.L."/>
            <person name="Kruys A."/>
            <person name="Hutchinson M.I."/>
            <person name="Powell A.J."/>
            <person name="Barry K."/>
            <person name="Miller A.N."/>
            <person name="Grigoriev I.V."/>
            <person name="Debuchy R."/>
            <person name="Gladieux P."/>
            <person name="Hiltunen Thoren M."/>
            <person name="Johannesson H."/>
        </authorList>
    </citation>
    <scope>NUCLEOTIDE SEQUENCE</scope>
    <source>
        <strain evidence="3">CBS 118394</strain>
    </source>
</reference>
<dbReference type="SUPFAM" id="SSF89895">
    <property type="entry name" value="FYSH domain"/>
    <property type="match status" value="1"/>
</dbReference>
<feature type="domain" description="Ribosome maturation protein SDO1/SBDS N-terminal" evidence="2">
    <location>
        <begin position="8"/>
        <end position="99"/>
    </location>
</feature>
<evidence type="ECO:0000313" key="3">
    <source>
        <dbReference type="EMBL" id="KAK3329344.1"/>
    </source>
</evidence>
<accession>A0AAE0MFQ3</accession>
<name>A0AAE0MFQ3_9PEZI</name>
<gene>
    <name evidence="3" type="ORF">B0H66DRAFT_19909</name>
</gene>
<reference evidence="3" key="2">
    <citation type="submission" date="2023-06" db="EMBL/GenBank/DDBJ databases">
        <authorList>
            <consortium name="Lawrence Berkeley National Laboratory"/>
            <person name="Haridas S."/>
            <person name="Hensen N."/>
            <person name="Bonometti L."/>
            <person name="Westerberg I."/>
            <person name="Brannstrom I.O."/>
            <person name="Guillou S."/>
            <person name="Cros-Aarteil S."/>
            <person name="Calhoun S."/>
            <person name="Kuo A."/>
            <person name="Mondo S."/>
            <person name="Pangilinan J."/>
            <person name="Riley R."/>
            <person name="Labutti K."/>
            <person name="Andreopoulos B."/>
            <person name="Lipzen A."/>
            <person name="Chen C."/>
            <person name="Yanf M."/>
            <person name="Daum C."/>
            <person name="Ng V."/>
            <person name="Clum A."/>
            <person name="Steindorff A."/>
            <person name="Ohm R."/>
            <person name="Martin F."/>
            <person name="Silar P."/>
            <person name="Natvig D."/>
            <person name="Lalanne C."/>
            <person name="Gautier V."/>
            <person name="Ament-Velasquez S.L."/>
            <person name="Kruys A."/>
            <person name="Hutchinson M.I."/>
            <person name="Powell A.J."/>
            <person name="Barry K."/>
            <person name="Miller A.N."/>
            <person name="Grigoriev I.V."/>
            <person name="Debuchy R."/>
            <person name="Gladieux P."/>
            <person name="Thoren M.H."/>
            <person name="Johannesson H."/>
        </authorList>
    </citation>
    <scope>NUCLEOTIDE SEQUENCE</scope>
    <source>
        <strain evidence="3">CBS 118394</strain>
    </source>
</reference>